<feature type="transmembrane region" description="Helical" evidence="1">
    <location>
        <begin position="105"/>
        <end position="128"/>
    </location>
</feature>
<feature type="transmembrane region" description="Helical" evidence="1">
    <location>
        <begin position="12"/>
        <end position="32"/>
    </location>
</feature>
<accession>A0ABT5SYS2</accession>
<feature type="transmembrane region" description="Helical" evidence="1">
    <location>
        <begin position="44"/>
        <end position="64"/>
    </location>
</feature>
<organism evidence="2 3">
    <name type="scientific">Actinomycetospora lemnae</name>
    <dbReference type="NCBI Taxonomy" id="3019891"/>
    <lineage>
        <taxon>Bacteria</taxon>
        <taxon>Bacillati</taxon>
        <taxon>Actinomycetota</taxon>
        <taxon>Actinomycetes</taxon>
        <taxon>Pseudonocardiales</taxon>
        <taxon>Pseudonocardiaceae</taxon>
        <taxon>Actinomycetospora</taxon>
    </lineage>
</organism>
<reference evidence="2 3" key="1">
    <citation type="submission" date="2023-02" db="EMBL/GenBank/DDBJ databases">
        <title>Genome sequencing required for Actinomycetospora new species description.</title>
        <authorList>
            <person name="Saimee Y."/>
            <person name="Duangmal K."/>
        </authorList>
    </citation>
    <scope>NUCLEOTIDE SEQUENCE [LARGE SCALE GENOMIC DNA]</scope>
    <source>
        <strain evidence="2 3">DW7H6</strain>
    </source>
</reference>
<sequence length="160" mass="17004">MGVVGTDELPVSSHVAAAIVDLFVYVVVLNLFVEYLPAVISETFTLSILTALLLKGVLELVVAAKKRVRSWFTTATGAVGKALAALALWAVLFGSKFVVLEVVHLVFGDAVALGGFFSVTLLIVVLMLSRAAVRRLVVPGAPRGRGRPRAARGRAPRGRR</sequence>
<feature type="transmembrane region" description="Helical" evidence="1">
    <location>
        <begin position="71"/>
        <end position="93"/>
    </location>
</feature>
<dbReference type="EMBL" id="JAQZAO010000010">
    <property type="protein sequence ID" value="MDD7968002.1"/>
    <property type="molecule type" value="Genomic_DNA"/>
</dbReference>
<name>A0ABT5SYS2_9PSEU</name>
<protein>
    <submittedName>
        <fullName evidence="2">Uncharacterized protein</fullName>
    </submittedName>
</protein>
<gene>
    <name evidence="2" type="ORF">PGB27_21880</name>
</gene>
<evidence type="ECO:0000313" key="3">
    <source>
        <dbReference type="Proteomes" id="UP001300763"/>
    </source>
</evidence>
<keyword evidence="3" id="KW-1185">Reference proteome</keyword>
<comment type="caution">
    <text evidence="2">The sequence shown here is derived from an EMBL/GenBank/DDBJ whole genome shotgun (WGS) entry which is preliminary data.</text>
</comment>
<keyword evidence="1" id="KW-0472">Membrane</keyword>
<evidence type="ECO:0000313" key="2">
    <source>
        <dbReference type="EMBL" id="MDD7968002.1"/>
    </source>
</evidence>
<proteinExistence type="predicted"/>
<evidence type="ECO:0000256" key="1">
    <source>
        <dbReference type="SAM" id="Phobius"/>
    </source>
</evidence>
<dbReference type="Proteomes" id="UP001300763">
    <property type="component" value="Unassembled WGS sequence"/>
</dbReference>
<keyword evidence="1" id="KW-1133">Transmembrane helix</keyword>
<keyword evidence="1" id="KW-0812">Transmembrane</keyword>